<dbReference type="Pfam" id="PF14065">
    <property type="entry name" value="Pvc16_N"/>
    <property type="match status" value="1"/>
</dbReference>
<name>A0A841CID7_9PSEU</name>
<dbReference type="RefSeq" id="WP_184694066.1">
    <property type="nucleotide sequence ID" value="NZ_JACHJN010000007.1"/>
</dbReference>
<reference evidence="3 4" key="1">
    <citation type="submission" date="2020-08" db="EMBL/GenBank/DDBJ databases">
        <title>Genomic Encyclopedia of Type Strains, Phase III (KMG-III): the genomes of soil and plant-associated and newly described type strains.</title>
        <authorList>
            <person name="Whitman W."/>
        </authorList>
    </citation>
    <scope>NUCLEOTIDE SEQUENCE [LARGE SCALE GENOMIC DNA]</scope>
    <source>
        <strain evidence="3 4">CECT 8640</strain>
    </source>
</reference>
<dbReference type="EMBL" id="JACHJN010000007">
    <property type="protein sequence ID" value="MBB5958272.1"/>
    <property type="molecule type" value="Genomic_DNA"/>
</dbReference>
<feature type="region of interest" description="Disordered" evidence="1">
    <location>
        <begin position="194"/>
        <end position="234"/>
    </location>
</feature>
<feature type="domain" description="Pvc16 N-terminal" evidence="2">
    <location>
        <begin position="4"/>
        <end position="179"/>
    </location>
</feature>
<evidence type="ECO:0000256" key="1">
    <source>
        <dbReference type="SAM" id="MobiDB-lite"/>
    </source>
</evidence>
<protein>
    <recommendedName>
        <fullName evidence="2">Pvc16 N-terminal domain-containing protein</fullName>
    </recommendedName>
</protein>
<dbReference type="Proteomes" id="UP000547510">
    <property type="component" value="Unassembled WGS sequence"/>
</dbReference>
<feature type="compositionally biased region" description="Basic residues" evidence="1">
    <location>
        <begin position="225"/>
        <end position="234"/>
    </location>
</feature>
<evidence type="ECO:0000259" key="2">
    <source>
        <dbReference type="Pfam" id="PF14065"/>
    </source>
</evidence>
<dbReference type="InterPro" id="IPR025351">
    <property type="entry name" value="Pvc16_N"/>
</dbReference>
<sequence length="234" mass="25347">MIHEVDEGIRRLLVAGGVPGDRGDLAFEAPTKDWTARRNAPAVNVFLYDLREDLTRRNAGATEVHDDDGVLLGWRGAARWYELSYLITAWTNRPQDEHRLLSEALACLVRGERLAPEWLTGSLAELGLAVGMQVAGPTPEGRSAPDVWSALGGELKPAITLKVTAPLAGEWTPAGLPVTEGLVLRAVDGVEAGPSPDARRLRYEGPTTAEGEGFAVPRPRPLPSGRRRRGEPIR</sequence>
<proteinExistence type="predicted"/>
<evidence type="ECO:0000313" key="4">
    <source>
        <dbReference type="Proteomes" id="UP000547510"/>
    </source>
</evidence>
<organism evidence="3 4">
    <name type="scientific">Saccharothrix tamanrassetensis</name>
    <dbReference type="NCBI Taxonomy" id="1051531"/>
    <lineage>
        <taxon>Bacteria</taxon>
        <taxon>Bacillati</taxon>
        <taxon>Actinomycetota</taxon>
        <taxon>Actinomycetes</taxon>
        <taxon>Pseudonocardiales</taxon>
        <taxon>Pseudonocardiaceae</taxon>
        <taxon>Saccharothrix</taxon>
    </lineage>
</organism>
<accession>A0A841CID7</accession>
<keyword evidence="4" id="KW-1185">Reference proteome</keyword>
<comment type="caution">
    <text evidence="3">The sequence shown here is derived from an EMBL/GenBank/DDBJ whole genome shotgun (WGS) entry which is preliminary data.</text>
</comment>
<dbReference type="AlphaFoldDB" id="A0A841CID7"/>
<gene>
    <name evidence="3" type="ORF">FHS29_004880</name>
</gene>
<evidence type="ECO:0000313" key="3">
    <source>
        <dbReference type="EMBL" id="MBB5958272.1"/>
    </source>
</evidence>